<dbReference type="AlphaFoldDB" id="A0A9R0K4P8"/>
<dbReference type="PROSITE" id="PS50846">
    <property type="entry name" value="HMA_2"/>
    <property type="match status" value="1"/>
</dbReference>
<comment type="similarity">
    <text evidence="4">Belongs to the HIPP family.</text>
</comment>
<dbReference type="SUPFAM" id="SSF55008">
    <property type="entry name" value="HMA, heavy metal-associated domain"/>
    <property type="match status" value="1"/>
</dbReference>
<keyword evidence="3" id="KW-0449">Lipoprotein</keyword>
<keyword evidence="2" id="KW-0479">Metal-binding</keyword>
<dbReference type="KEGG" id="soe:110797557"/>
<dbReference type="GO" id="GO:0046872">
    <property type="term" value="F:metal ion binding"/>
    <property type="evidence" value="ECO:0007669"/>
    <property type="project" value="UniProtKB-KW"/>
</dbReference>
<dbReference type="PANTHER" id="PTHR45868:SF74">
    <property type="entry name" value="HEAVY METAL-ASSOCIATED ISOPRENYLATED PLANT PROTEIN 33"/>
    <property type="match status" value="1"/>
</dbReference>
<protein>
    <recommendedName>
        <fullName evidence="5">HMA domain-containing protein</fullName>
    </recommendedName>
</protein>
<evidence type="ECO:0000256" key="3">
    <source>
        <dbReference type="ARBA" id="ARBA00023289"/>
    </source>
</evidence>
<reference evidence="6" key="1">
    <citation type="journal article" date="2021" name="Nat. Commun.">
        <title>Genomic analyses provide insights into spinach domestication and the genetic basis of agronomic traits.</title>
        <authorList>
            <person name="Cai X."/>
            <person name="Sun X."/>
            <person name="Xu C."/>
            <person name="Sun H."/>
            <person name="Wang X."/>
            <person name="Ge C."/>
            <person name="Zhang Z."/>
            <person name="Wang Q."/>
            <person name="Fei Z."/>
            <person name="Jiao C."/>
            <person name="Wang Q."/>
        </authorList>
    </citation>
    <scope>NUCLEOTIDE SEQUENCE [LARGE SCALE GENOMIC DNA]</scope>
    <source>
        <strain evidence="6">cv. Varoflay</strain>
    </source>
</reference>
<dbReference type="InterPro" id="IPR036163">
    <property type="entry name" value="HMA_dom_sf"/>
</dbReference>
<keyword evidence="3" id="KW-0636">Prenylation</keyword>
<proteinExistence type="inferred from homology"/>
<dbReference type="RefSeq" id="XP_021858369.2">
    <property type="nucleotide sequence ID" value="XM_022002677.2"/>
</dbReference>
<keyword evidence="1" id="KW-0488">Methylation</keyword>
<sequence length="271" mass="31084">MKSDQSQSLNMETVVLKVNVDCHGCRRKVKKILKKIEGVYAVHIDAEQQRAVVIGVADSDTLIKKLARSGKHAELWFPKSQQPDLNQELMSLGKTKNKNPVHNQSNNSRRAISVDQLMYLNGGGSFGSDWGFDQDMDMELEEAERPNFYLDPRINGDGNYENDIGSMISMMGIHDHDHDHHHHGYHDHRHQKYDVGGSFDSGRFQRFQNYPAGYGYQQQNPSPLMVENLLGSQFNQNPYGEWLRTNPQSVHAILNNNNKTHDAYARMYNHY</sequence>
<accession>A0A9R0K4P8</accession>
<dbReference type="Proteomes" id="UP000813463">
    <property type="component" value="Chromosome 1"/>
</dbReference>
<gene>
    <name evidence="7" type="primary">LOC110797557</name>
</gene>
<evidence type="ECO:0000256" key="2">
    <source>
        <dbReference type="ARBA" id="ARBA00022723"/>
    </source>
</evidence>
<dbReference type="Pfam" id="PF00403">
    <property type="entry name" value="HMA"/>
    <property type="match status" value="1"/>
</dbReference>
<dbReference type="PANTHER" id="PTHR45868">
    <property type="entry name" value="HEAVY METAL-ASSOCIATED ISOPRENYLATED PLANT PROTEIN 33-RELATED"/>
    <property type="match status" value="1"/>
</dbReference>
<name>A0A9R0K4P8_SPIOL</name>
<dbReference type="CDD" id="cd00371">
    <property type="entry name" value="HMA"/>
    <property type="match status" value="1"/>
</dbReference>
<reference evidence="7" key="2">
    <citation type="submission" date="2025-08" db="UniProtKB">
        <authorList>
            <consortium name="RefSeq"/>
        </authorList>
    </citation>
    <scope>IDENTIFICATION</scope>
    <source>
        <tissue evidence="7">Leaf</tissue>
    </source>
</reference>
<keyword evidence="6" id="KW-1185">Reference proteome</keyword>
<feature type="domain" description="HMA" evidence="5">
    <location>
        <begin position="11"/>
        <end position="74"/>
    </location>
</feature>
<evidence type="ECO:0000313" key="7">
    <source>
        <dbReference type="RefSeq" id="XP_021858369.2"/>
    </source>
</evidence>
<organism evidence="6 7">
    <name type="scientific">Spinacia oleracea</name>
    <name type="common">Spinach</name>
    <dbReference type="NCBI Taxonomy" id="3562"/>
    <lineage>
        <taxon>Eukaryota</taxon>
        <taxon>Viridiplantae</taxon>
        <taxon>Streptophyta</taxon>
        <taxon>Embryophyta</taxon>
        <taxon>Tracheophyta</taxon>
        <taxon>Spermatophyta</taxon>
        <taxon>Magnoliopsida</taxon>
        <taxon>eudicotyledons</taxon>
        <taxon>Gunneridae</taxon>
        <taxon>Pentapetalae</taxon>
        <taxon>Caryophyllales</taxon>
        <taxon>Chenopodiaceae</taxon>
        <taxon>Chenopodioideae</taxon>
        <taxon>Anserineae</taxon>
        <taxon>Spinacia</taxon>
    </lineage>
</organism>
<evidence type="ECO:0000259" key="5">
    <source>
        <dbReference type="PROSITE" id="PS50846"/>
    </source>
</evidence>
<dbReference type="GeneID" id="110797557"/>
<evidence type="ECO:0000256" key="1">
    <source>
        <dbReference type="ARBA" id="ARBA00022481"/>
    </source>
</evidence>
<dbReference type="InterPro" id="IPR006121">
    <property type="entry name" value="HMA_dom"/>
</dbReference>
<evidence type="ECO:0000256" key="4">
    <source>
        <dbReference type="ARBA" id="ARBA00024045"/>
    </source>
</evidence>
<evidence type="ECO:0000313" key="6">
    <source>
        <dbReference type="Proteomes" id="UP000813463"/>
    </source>
</evidence>
<dbReference type="Gene3D" id="3.30.70.100">
    <property type="match status" value="1"/>
</dbReference>